<dbReference type="Proteomes" id="UP001597568">
    <property type="component" value="Unassembled WGS sequence"/>
</dbReference>
<comment type="caution">
    <text evidence="1">The sequence shown here is derived from an EMBL/GenBank/DDBJ whole genome shotgun (WGS) entry which is preliminary data.</text>
</comment>
<protein>
    <submittedName>
        <fullName evidence="1">Phage head closure protein</fullName>
    </submittedName>
</protein>
<proteinExistence type="predicted"/>
<organism evidence="1 2">
    <name type="scientific">Kurthia populi</name>
    <dbReference type="NCBI Taxonomy" id="1562132"/>
    <lineage>
        <taxon>Bacteria</taxon>
        <taxon>Bacillati</taxon>
        <taxon>Bacillota</taxon>
        <taxon>Bacilli</taxon>
        <taxon>Bacillales</taxon>
        <taxon>Caryophanaceae</taxon>
        <taxon>Kurthia</taxon>
    </lineage>
</organism>
<keyword evidence="2" id="KW-1185">Reference proteome</keyword>
<accession>A0ABW5XZK8</accession>
<evidence type="ECO:0000313" key="2">
    <source>
        <dbReference type="Proteomes" id="UP001597568"/>
    </source>
</evidence>
<dbReference type="Gene3D" id="2.40.10.270">
    <property type="entry name" value="Bacteriophage SPP1 head-tail adaptor protein"/>
    <property type="match status" value="1"/>
</dbReference>
<reference evidence="2" key="1">
    <citation type="journal article" date="2019" name="Int. J. Syst. Evol. Microbiol.">
        <title>The Global Catalogue of Microorganisms (GCM) 10K type strain sequencing project: providing services to taxonomists for standard genome sequencing and annotation.</title>
        <authorList>
            <consortium name="The Broad Institute Genomics Platform"/>
            <consortium name="The Broad Institute Genome Sequencing Center for Infectious Disease"/>
            <person name="Wu L."/>
            <person name="Ma J."/>
        </authorList>
    </citation>
    <scope>NUCLEOTIDE SEQUENCE [LARGE SCALE GENOMIC DNA]</scope>
    <source>
        <strain evidence="2">KCTC 33522</strain>
    </source>
</reference>
<name>A0ABW5XZK8_9BACL</name>
<dbReference type="InterPro" id="IPR008767">
    <property type="entry name" value="Phage_SPP1_head-tail_adaptor"/>
</dbReference>
<sequence length="113" mass="13145">MYFDYANEFPHTAVVLHFVEGSEDELGNVQDGEWHTLHDAFACFIDTPSATEKYNAMQIKHQLDRYMYYAYGADIKPNTRIRFEGVEYEVETDAEDQGGMHEIMRVALKRVSQ</sequence>
<evidence type="ECO:0000313" key="1">
    <source>
        <dbReference type="EMBL" id="MFD2868466.1"/>
    </source>
</evidence>
<dbReference type="InterPro" id="IPR038666">
    <property type="entry name" value="SSP1_head-tail_sf"/>
</dbReference>
<dbReference type="RefSeq" id="WP_380147518.1">
    <property type="nucleotide sequence ID" value="NZ_JBHUOR010000041.1"/>
</dbReference>
<gene>
    <name evidence="1" type="ORF">ACFSY7_08140</name>
</gene>
<dbReference type="EMBL" id="JBHUOR010000041">
    <property type="protein sequence ID" value="MFD2868466.1"/>
    <property type="molecule type" value="Genomic_DNA"/>
</dbReference>
<dbReference type="NCBIfam" id="TIGR01563">
    <property type="entry name" value="gp16_SPP1"/>
    <property type="match status" value="1"/>
</dbReference>